<evidence type="ECO:0000313" key="4">
    <source>
        <dbReference type="Proteomes" id="UP000019063"/>
    </source>
</evidence>
<comment type="caution">
    <text evidence="3">The sequence shown here is derived from an EMBL/GenBank/DDBJ whole genome shotgun (WGS) entry which is preliminary data.</text>
</comment>
<dbReference type="AlphaFoldDB" id="W4HKS5"/>
<dbReference type="EMBL" id="AQQW01000004">
    <property type="protein sequence ID" value="ETW13008.1"/>
    <property type="molecule type" value="Genomic_DNA"/>
</dbReference>
<keyword evidence="2" id="KW-0812">Transmembrane</keyword>
<dbReference type="eggNOG" id="COG4575">
    <property type="taxonomic scope" value="Bacteria"/>
</dbReference>
<evidence type="ECO:0000313" key="3">
    <source>
        <dbReference type="EMBL" id="ETW13008.1"/>
    </source>
</evidence>
<organism evidence="3 4">
    <name type="scientific">Roseivivax marinus</name>
    <dbReference type="NCBI Taxonomy" id="1379903"/>
    <lineage>
        <taxon>Bacteria</taxon>
        <taxon>Pseudomonadati</taxon>
        <taxon>Pseudomonadota</taxon>
        <taxon>Alphaproteobacteria</taxon>
        <taxon>Rhodobacterales</taxon>
        <taxon>Roseobacteraceae</taxon>
        <taxon>Roseivivax</taxon>
    </lineage>
</organism>
<keyword evidence="2" id="KW-0472">Membrane</keyword>
<keyword evidence="4" id="KW-1185">Reference proteome</keyword>
<dbReference type="Proteomes" id="UP000019063">
    <property type="component" value="Unassembled WGS sequence"/>
</dbReference>
<keyword evidence="2" id="KW-1133">Transmembrane helix</keyword>
<sequence>MADTQLKDLEADANRAAGRDKDALSDQVEVLRRDLASITEILSEMGVRRKDETVAAARARYERMRGEGEARWHDAQNRAHEAQDELLATIRRQPGTALGVAIGAGFLAGLIFGRK</sequence>
<feature type="transmembrane region" description="Helical" evidence="2">
    <location>
        <begin position="95"/>
        <end position="113"/>
    </location>
</feature>
<evidence type="ECO:0008006" key="5">
    <source>
        <dbReference type="Google" id="ProtNLM"/>
    </source>
</evidence>
<evidence type="ECO:0000256" key="2">
    <source>
        <dbReference type="SAM" id="Phobius"/>
    </source>
</evidence>
<accession>W4HKS5</accession>
<gene>
    <name evidence="3" type="ORF">ATO8_07351</name>
</gene>
<evidence type="ECO:0000256" key="1">
    <source>
        <dbReference type="SAM" id="MobiDB-lite"/>
    </source>
</evidence>
<dbReference type="PATRIC" id="fig|1317118.6.peg.1519"/>
<name>W4HKS5_9RHOB</name>
<proteinExistence type="predicted"/>
<reference evidence="3 4" key="1">
    <citation type="journal article" date="2014" name="Antonie Van Leeuwenhoek">
        <title>Roseivivax atlanticus sp. nov., isolated from surface seawater of the Atlantic Ocean.</title>
        <authorList>
            <person name="Li G."/>
            <person name="Lai Q."/>
            <person name="Liu X."/>
            <person name="Sun F."/>
            <person name="Shao Z."/>
        </authorList>
    </citation>
    <scope>NUCLEOTIDE SEQUENCE [LARGE SCALE GENOMIC DNA]</scope>
    <source>
        <strain evidence="3 4">22II-s10s</strain>
    </source>
</reference>
<dbReference type="STRING" id="1379903.ATO8_07351"/>
<feature type="region of interest" description="Disordered" evidence="1">
    <location>
        <begin position="1"/>
        <end position="21"/>
    </location>
</feature>
<dbReference type="RefSeq" id="WP_043843419.1">
    <property type="nucleotide sequence ID" value="NZ_FOAI01000018.1"/>
</dbReference>
<protein>
    <recommendedName>
        <fullName evidence="5">DUF883 domain-containing protein</fullName>
    </recommendedName>
</protein>